<evidence type="ECO:0008006" key="3">
    <source>
        <dbReference type="Google" id="ProtNLM"/>
    </source>
</evidence>
<sequence>MHCQGRLVVNVFMKGKSGFLRLCLWGLLCNSQLTEAVEVIGLYEIELIANSQSAEDRTQAIKQAMYAVLSRVLVSEDISKIPVVQQALNSAQNYVKQSQFSLISADELPDTDARLLRVQFDEDQLMEVMRKSQVGIWSEIRPETLVWLVVDDEEGRRFYNADSMPELESALAFASKIKGVPMIFPMLDLEEQQKISLSEVLGADSRNLLAVSARYEVTSVMAGRIAKKGNCWQGEWAFYFDGKIKQWSGACLPLKAAAVAGVQGAYDVLSNYYGVKPETSAPH</sequence>
<gene>
    <name evidence="1" type="ORF">JT25_016385</name>
</gene>
<accession>A0A126T7H7</accession>
<dbReference type="Pfam" id="PF09839">
    <property type="entry name" value="DUF2066"/>
    <property type="match status" value="1"/>
</dbReference>
<reference evidence="1 2" key="1">
    <citation type="journal article" date="2015" name="Environ. Microbiol.">
        <title>Methane oxidation coupled to nitrate reduction under hypoxia by the Gammaproteobacterium Methylomonas denitrificans, sp. nov. type strain FJG1.</title>
        <authorList>
            <person name="Kits K.D."/>
            <person name="Klotz M.G."/>
            <person name="Stein L.Y."/>
        </authorList>
    </citation>
    <scope>NUCLEOTIDE SEQUENCE [LARGE SCALE GENOMIC DNA]</scope>
    <source>
        <strain evidence="1 2">FJG1</strain>
    </source>
</reference>
<organism evidence="1 2">
    <name type="scientific">Methylomonas denitrificans</name>
    <dbReference type="NCBI Taxonomy" id="1538553"/>
    <lineage>
        <taxon>Bacteria</taxon>
        <taxon>Pseudomonadati</taxon>
        <taxon>Pseudomonadota</taxon>
        <taxon>Gammaproteobacteria</taxon>
        <taxon>Methylococcales</taxon>
        <taxon>Methylococcaceae</taxon>
        <taxon>Methylomonas</taxon>
    </lineage>
</organism>
<dbReference type="EMBL" id="CP014476">
    <property type="protein sequence ID" value="AMK78037.1"/>
    <property type="molecule type" value="Genomic_DNA"/>
</dbReference>
<evidence type="ECO:0000313" key="2">
    <source>
        <dbReference type="Proteomes" id="UP000030512"/>
    </source>
</evidence>
<dbReference type="InterPro" id="IPR018642">
    <property type="entry name" value="DUF2066"/>
</dbReference>
<name>A0A126T7H7_9GAMM</name>
<dbReference type="AlphaFoldDB" id="A0A126T7H7"/>
<dbReference type="STRING" id="1538553.JT25_016385"/>
<dbReference type="OrthoDB" id="6195299at2"/>
<dbReference type="Proteomes" id="UP000030512">
    <property type="component" value="Chromosome"/>
</dbReference>
<evidence type="ECO:0000313" key="1">
    <source>
        <dbReference type="EMBL" id="AMK78037.1"/>
    </source>
</evidence>
<protein>
    <recommendedName>
        <fullName evidence="3">DUF2066 domain-containing protein</fullName>
    </recommendedName>
</protein>
<proteinExistence type="predicted"/>
<keyword evidence="2" id="KW-1185">Reference proteome</keyword>
<dbReference type="KEGG" id="mdn:JT25_016385"/>